<proteinExistence type="predicted"/>
<dbReference type="GO" id="GO:1903457">
    <property type="term" value="P:lactate catabolic process"/>
    <property type="evidence" value="ECO:0007669"/>
    <property type="project" value="TreeGrafter"/>
</dbReference>
<keyword evidence="3" id="KW-0274">FAD</keyword>
<keyword evidence="10" id="KW-1185">Reference proteome</keyword>
<dbReference type="SUPFAM" id="SSF56176">
    <property type="entry name" value="FAD-binding/transporter-associated domain-like"/>
    <property type="match status" value="1"/>
</dbReference>
<accession>A0AA36IA16</accession>
<dbReference type="Pfam" id="PF07729">
    <property type="entry name" value="FCD"/>
    <property type="match status" value="1"/>
</dbReference>
<dbReference type="InterPro" id="IPR011711">
    <property type="entry name" value="GntR_C"/>
</dbReference>
<dbReference type="PANTHER" id="PTHR11748">
    <property type="entry name" value="D-LACTATE DEHYDROGENASE"/>
    <property type="match status" value="1"/>
</dbReference>
<comment type="cofactor">
    <cofactor evidence="1">
        <name>FAD</name>
        <dbReference type="ChEBI" id="CHEBI:57692"/>
    </cofactor>
</comment>
<dbReference type="SUPFAM" id="SSF48008">
    <property type="entry name" value="GntR ligand-binding domain-like"/>
    <property type="match status" value="1"/>
</dbReference>
<evidence type="ECO:0000256" key="2">
    <source>
        <dbReference type="ARBA" id="ARBA00022630"/>
    </source>
</evidence>
<comment type="caution">
    <text evidence="9">The sequence shown here is derived from an EMBL/GenBank/DDBJ whole genome shotgun (WGS) entry which is preliminary data.</text>
</comment>
<evidence type="ECO:0000313" key="9">
    <source>
        <dbReference type="EMBL" id="CAJ1383893.1"/>
    </source>
</evidence>
<dbReference type="Gene3D" id="3.30.70.2740">
    <property type="match status" value="1"/>
</dbReference>
<evidence type="ECO:0000256" key="6">
    <source>
        <dbReference type="ARBA" id="ARBA00023125"/>
    </source>
</evidence>
<gene>
    <name evidence="9" type="ORF">EVOR1521_LOCUS10879</name>
</gene>
<evidence type="ECO:0000256" key="3">
    <source>
        <dbReference type="ARBA" id="ARBA00022827"/>
    </source>
</evidence>
<dbReference type="InterPro" id="IPR006094">
    <property type="entry name" value="Oxid_FAD_bind_N"/>
</dbReference>
<dbReference type="InterPro" id="IPR017900">
    <property type="entry name" value="4Fe4S_Fe_S_CS"/>
</dbReference>
<dbReference type="InterPro" id="IPR036318">
    <property type="entry name" value="FAD-bd_PCMH-like_sf"/>
</dbReference>
<dbReference type="PROSITE" id="PS51387">
    <property type="entry name" value="FAD_PCMH"/>
    <property type="match status" value="1"/>
</dbReference>
<reference evidence="9" key="1">
    <citation type="submission" date="2023-08" db="EMBL/GenBank/DDBJ databases">
        <authorList>
            <person name="Chen Y."/>
            <person name="Shah S."/>
            <person name="Dougan E. K."/>
            <person name="Thang M."/>
            <person name="Chan C."/>
        </authorList>
    </citation>
    <scope>NUCLEOTIDE SEQUENCE</scope>
</reference>
<dbReference type="GO" id="GO:0071949">
    <property type="term" value="F:FAD binding"/>
    <property type="evidence" value="ECO:0007669"/>
    <property type="project" value="InterPro"/>
</dbReference>
<dbReference type="PROSITE" id="PS00198">
    <property type="entry name" value="4FE4S_FER_1"/>
    <property type="match status" value="1"/>
</dbReference>
<dbReference type="GO" id="GO:0008720">
    <property type="term" value="F:D-lactate dehydrogenase (NAD+) activity"/>
    <property type="evidence" value="ECO:0007669"/>
    <property type="project" value="TreeGrafter"/>
</dbReference>
<dbReference type="InterPro" id="IPR016166">
    <property type="entry name" value="FAD-bd_PCMH"/>
</dbReference>
<dbReference type="Gene3D" id="3.30.465.10">
    <property type="match status" value="1"/>
</dbReference>
<dbReference type="InterPro" id="IPR004017">
    <property type="entry name" value="Cys_rich_dom"/>
</dbReference>
<dbReference type="GO" id="GO:0003677">
    <property type="term" value="F:DNA binding"/>
    <property type="evidence" value="ECO:0007669"/>
    <property type="project" value="UniProtKB-KW"/>
</dbReference>
<dbReference type="AlphaFoldDB" id="A0AA36IA16"/>
<keyword evidence="2" id="KW-0285">Flavoprotein</keyword>
<keyword evidence="7" id="KW-0804">Transcription</keyword>
<sequence>MFDSFSRGRYATDASIYQMMPVGVLTPRSEDDILAAIDCARDQGVPILPRGGGTSQCGQTVNEALVLDNSEHFNEILELDVANKRCVVRPGIVLDELNRVLKPHGLWFPVDVSTASRATIGGMTGNNSCGGKSIRYGMMRDNVLSIDAILADGSKHRFGAGLTEQNTAYNTLSHDLAAIGQRESAEIAARFPNVMRRVGGYNIDALTSGLDAQNLAHLLVGSEGTLAYTTAIELKLSPLQDGKALGVCHFPTFHQAMDAAQHLVTLDPEGVELVDHTMIALARDIPLFARTIENFVTGTPEALLLVEFTRANGVQKLKDLEQMMGDLGFSWTGTGKAWGGVTAVTDAGLQGQIAELRKSGLNIMMSMKTAGKPVSFVEDCAVELPDLAAYTAGLTEIFERHGTTGTWYAHASVGCLHVRPVLNLKLDNDVATMRAIAEECFDLVARYKGSHSGEHGDGIVRSEFHEKMFGSRMVATFEEVKDRFDPTGLFNPGKIVNAPKMDDRRLFRYGPEYRASHLKTELDWSEWSGKDGGFQGAVEMCNNNGACRKLRGGVMCPSFRVTRKEKDLTRGRANTLRLAISGQLGPDALVSDEMADAMKLCVSCKGCKRECPTGVDMARMKIEVLSARAKKHGSSLHDRLIGYLPRYAPWAAKMPFLLNLRDKVPGLAMATERLTGFTAKRPLPRWAAKPFKDTEVSATSAPDAVLFVDSFNRYFEPENLRAAVRVLNATGSVVDVVKPTGNSRPLCCGRTFLSVGLVDQARQEAKRLIDALMPYAELDIPIVGLEPSCLLTLRDEIPALLPGEDSEKIAKLARMFEEFIADQGDNPHFISRLESPAPEVILHGHCHQKAMGVMPAIEKMLALLPGTNVTKIDSSCCGMAGAFGYGVDTYDTSIKMAELDVLPAARAASGDAIVVADGTSCRHQIADNTDCNPMHMAQLLDLALKPDNTALKVLAAEGLVRLEPNRGAWVTLITIEEVEEVFPVLAVLEGLSGELACAKITDEEIAGIRSLHDAMIKSYRDRDLATYFKLNQDIHLGILTAARNETLANSSMALSARMQRARYAANMSDERWSEAVDEHNEIMRALEARDGKMLASILSVHMKNKQNSVLRWLKNAADHEAD</sequence>
<dbReference type="Gene3D" id="1.10.45.10">
    <property type="entry name" value="Vanillyl-alcohol Oxidase, Chain A, domain 4"/>
    <property type="match status" value="1"/>
</dbReference>
<organism evidence="9 10">
    <name type="scientific">Effrenium voratum</name>
    <dbReference type="NCBI Taxonomy" id="2562239"/>
    <lineage>
        <taxon>Eukaryota</taxon>
        <taxon>Sar</taxon>
        <taxon>Alveolata</taxon>
        <taxon>Dinophyceae</taxon>
        <taxon>Suessiales</taxon>
        <taxon>Symbiodiniaceae</taxon>
        <taxon>Effrenium</taxon>
    </lineage>
</organism>
<dbReference type="GO" id="GO:0004458">
    <property type="term" value="F:D-lactate dehydrogenase (cytochrome) activity"/>
    <property type="evidence" value="ECO:0007669"/>
    <property type="project" value="TreeGrafter"/>
</dbReference>
<feature type="domain" description="FAD-binding PCMH-type" evidence="8">
    <location>
        <begin position="17"/>
        <end position="239"/>
    </location>
</feature>
<dbReference type="InterPro" id="IPR016169">
    <property type="entry name" value="FAD-bd_PCMH_sub2"/>
</dbReference>
<dbReference type="InterPro" id="IPR004113">
    <property type="entry name" value="FAD-bd_oxidored_4_C"/>
</dbReference>
<dbReference type="SUPFAM" id="SSF55103">
    <property type="entry name" value="FAD-linked oxidases, C-terminal domain"/>
    <property type="match status" value="1"/>
</dbReference>
<dbReference type="Proteomes" id="UP001178507">
    <property type="component" value="Unassembled WGS sequence"/>
</dbReference>
<dbReference type="InterPro" id="IPR017896">
    <property type="entry name" value="4Fe4S_Fe-S-bd"/>
</dbReference>
<evidence type="ECO:0000256" key="5">
    <source>
        <dbReference type="ARBA" id="ARBA00023015"/>
    </source>
</evidence>
<dbReference type="Pfam" id="PF02913">
    <property type="entry name" value="FAD-oxidase_C"/>
    <property type="match status" value="1"/>
</dbReference>
<protein>
    <recommendedName>
        <fullName evidence="8">FAD-binding PCMH-type domain-containing protein</fullName>
    </recommendedName>
</protein>
<dbReference type="PANTHER" id="PTHR11748:SF119">
    <property type="entry name" value="D-2-HYDROXYGLUTARATE DEHYDROGENASE"/>
    <property type="match status" value="1"/>
</dbReference>
<dbReference type="Gene3D" id="1.20.120.530">
    <property type="entry name" value="GntR ligand-binding domain-like"/>
    <property type="match status" value="1"/>
</dbReference>
<dbReference type="InterPro" id="IPR008920">
    <property type="entry name" value="TF_FadR/GntR_C"/>
</dbReference>
<dbReference type="SMART" id="SM00895">
    <property type="entry name" value="FCD"/>
    <property type="match status" value="1"/>
</dbReference>
<dbReference type="SUPFAM" id="SSF46548">
    <property type="entry name" value="alpha-helical ferredoxin"/>
    <property type="match status" value="1"/>
</dbReference>
<name>A0AA36IA16_9DINO</name>
<dbReference type="Pfam" id="PF01565">
    <property type="entry name" value="FAD_binding_4"/>
    <property type="match status" value="1"/>
</dbReference>
<keyword evidence="6" id="KW-0238">DNA-binding</keyword>
<dbReference type="Pfam" id="PF02754">
    <property type="entry name" value="CCG"/>
    <property type="match status" value="2"/>
</dbReference>
<keyword evidence="4" id="KW-0560">Oxidoreductase</keyword>
<dbReference type="EMBL" id="CAUJNA010001058">
    <property type="protein sequence ID" value="CAJ1383893.1"/>
    <property type="molecule type" value="Genomic_DNA"/>
</dbReference>
<evidence type="ECO:0000259" key="8">
    <source>
        <dbReference type="PROSITE" id="PS51387"/>
    </source>
</evidence>
<evidence type="ECO:0000313" key="10">
    <source>
        <dbReference type="Proteomes" id="UP001178507"/>
    </source>
</evidence>
<dbReference type="InterPro" id="IPR016164">
    <property type="entry name" value="FAD-linked_Oxase-like_C"/>
</dbReference>
<keyword evidence="5" id="KW-0805">Transcription regulation</keyword>
<evidence type="ECO:0000256" key="1">
    <source>
        <dbReference type="ARBA" id="ARBA00001974"/>
    </source>
</evidence>
<evidence type="ECO:0000256" key="7">
    <source>
        <dbReference type="ARBA" id="ARBA00023163"/>
    </source>
</evidence>
<evidence type="ECO:0000256" key="4">
    <source>
        <dbReference type="ARBA" id="ARBA00023002"/>
    </source>
</evidence>
<dbReference type="InterPro" id="IPR016171">
    <property type="entry name" value="Vanillyl_alc_oxidase_C-sub2"/>
</dbReference>
<dbReference type="Pfam" id="PF13183">
    <property type="entry name" value="Fer4_8"/>
    <property type="match status" value="1"/>
</dbReference>